<dbReference type="InterPro" id="IPR001841">
    <property type="entry name" value="Znf_RING"/>
</dbReference>
<gene>
    <name evidence="4" type="ORF">F5878DRAFT_706066</name>
</gene>
<sequence length="561" mass="61865">MSSSLTRQPSPGPSVVHNSPGPTTKRSSPDVSSEAEDHIVKKARRDVPVKTTKTDKKRQRRKKRKIPVVVGIGSKSSRTPISITSGSVSASGVGRSSNPIQETRQSQSELPPATSTDAKPDDTITPIAPDARSNEIEKLNVDVATKAALIRAHENAMSQVQQNITCQICLDLLYKPYALAPCGHIACYSCLVSWFSRPTGEGADQLPVYRRKKSCPHCRTTIRDVPVEVWAIKNMVNSLMNTGLLVGLPPPPEPVSNSSGGGQASSGADASREDPWKDIFRSHNSLSFPRDNIGIRDEEDGGVYRCVDCMHEIVDGACTHCHRIYPAHIELDLDDDFSDDDVRFLHMDLHDPIDDNNSEIEEEEDHFMAQTFFRIAAGLPMFPTYNDLNPDDEDDESDSMAGFIDDDVEIQEMGQEDAGSRIEEIDNVDLDHNGVAAVEALHGPSEVIEVSDDEDESLHRPTRHRAVSRAQTTINLLSDDEEGDEDEDETRPFDDSEADGDVAGEGDEEDRDRSFSEDSEADNEMYARDSGIFLGNDDLEDDYDTNPTFAYGDTNSDYGDY</sequence>
<dbReference type="AlphaFoldDB" id="A0AA38PL36"/>
<keyword evidence="5" id="KW-1185">Reference proteome</keyword>
<dbReference type="PANTHER" id="PTHR15898">
    <property type="entry name" value="BIFUNCTIONAL APOPTOSIS REGULATOR"/>
    <property type="match status" value="1"/>
</dbReference>
<dbReference type="Pfam" id="PF13923">
    <property type="entry name" value="zf-C3HC4_2"/>
    <property type="match status" value="1"/>
</dbReference>
<feature type="compositionally biased region" description="Polar residues" evidence="2">
    <location>
        <begin position="545"/>
        <end position="561"/>
    </location>
</feature>
<proteinExistence type="predicted"/>
<dbReference type="GO" id="GO:0043161">
    <property type="term" value="P:proteasome-mediated ubiquitin-dependent protein catabolic process"/>
    <property type="evidence" value="ECO:0007669"/>
    <property type="project" value="TreeGrafter"/>
</dbReference>
<comment type="caution">
    <text evidence="4">The sequence shown here is derived from an EMBL/GenBank/DDBJ whole genome shotgun (WGS) entry which is preliminary data.</text>
</comment>
<dbReference type="GO" id="GO:0008270">
    <property type="term" value="F:zinc ion binding"/>
    <property type="evidence" value="ECO:0007669"/>
    <property type="project" value="UniProtKB-KW"/>
</dbReference>
<evidence type="ECO:0000313" key="5">
    <source>
        <dbReference type="Proteomes" id="UP001163846"/>
    </source>
</evidence>
<dbReference type="EMBL" id="MU805949">
    <property type="protein sequence ID" value="KAJ3844648.1"/>
    <property type="molecule type" value="Genomic_DNA"/>
</dbReference>
<dbReference type="SUPFAM" id="SSF57850">
    <property type="entry name" value="RING/U-box"/>
    <property type="match status" value="1"/>
</dbReference>
<dbReference type="Proteomes" id="UP001163846">
    <property type="component" value="Unassembled WGS sequence"/>
</dbReference>
<feature type="region of interest" description="Disordered" evidence="2">
    <location>
        <begin position="1"/>
        <end position="132"/>
    </location>
</feature>
<organism evidence="4 5">
    <name type="scientific">Lentinula raphanica</name>
    <dbReference type="NCBI Taxonomy" id="153919"/>
    <lineage>
        <taxon>Eukaryota</taxon>
        <taxon>Fungi</taxon>
        <taxon>Dikarya</taxon>
        <taxon>Basidiomycota</taxon>
        <taxon>Agaricomycotina</taxon>
        <taxon>Agaricomycetes</taxon>
        <taxon>Agaricomycetidae</taxon>
        <taxon>Agaricales</taxon>
        <taxon>Marasmiineae</taxon>
        <taxon>Omphalotaceae</taxon>
        <taxon>Lentinula</taxon>
    </lineage>
</organism>
<keyword evidence="1" id="KW-0863">Zinc-finger</keyword>
<dbReference type="InterPro" id="IPR013083">
    <property type="entry name" value="Znf_RING/FYVE/PHD"/>
</dbReference>
<dbReference type="Gene3D" id="3.30.40.10">
    <property type="entry name" value="Zinc/RING finger domain, C3HC4 (zinc finger)"/>
    <property type="match status" value="1"/>
</dbReference>
<feature type="compositionally biased region" description="Polar residues" evidence="2">
    <location>
        <begin position="16"/>
        <end position="31"/>
    </location>
</feature>
<dbReference type="PANTHER" id="PTHR15898:SF13">
    <property type="entry name" value="BIFUNCTIONAL APOPTOSIS REGULATOR"/>
    <property type="match status" value="1"/>
</dbReference>
<accession>A0AA38PL36</accession>
<keyword evidence="1" id="KW-0479">Metal-binding</keyword>
<feature type="domain" description="RING-type" evidence="3">
    <location>
        <begin position="166"/>
        <end position="219"/>
    </location>
</feature>
<feature type="compositionally biased region" description="Basic residues" evidence="2">
    <location>
        <begin position="55"/>
        <end position="66"/>
    </location>
</feature>
<dbReference type="GO" id="GO:0061630">
    <property type="term" value="F:ubiquitin protein ligase activity"/>
    <property type="evidence" value="ECO:0007669"/>
    <property type="project" value="TreeGrafter"/>
</dbReference>
<evidence type="ECO:0000256" key="2">
    <source>
        <dbReference type="SAM" id="MobiDB-lite"/>
    </source>
</evidence>
<name>A0AA38PL36_9AGAR</name>
<protein>
    <recommendedName>
        <fullName evidence="3">RING-type domain-containing protein</fullName>
    </recommendedName>
</protein>
<dbReference type="SMART" id="SM00184">
    <property type="entry name" value="RING"/>
    <property type="match status" value="1"/>
</dbReference>
<reference evidence="4" key="1">
    <citation type="submission" date="2022-08" db="EMBL/GenBank/DDBJ databases">
        <authorList>
            <consortium name="DOE Joint Genome Institute"/>
            <person name="Min B."/>
            <person name="Riley R."/>
            <person name="Sierra-Patev S."/>
            <person name="Naranjo-Ortiz M."/>
            <person name="Looney B."/>
            <person name="Konkel Z."/>
            <person name="Slot J.C."/>
            <person name="Sakamoto Y."/>
            <person name="Steenwyk J.L."/>
            <person name="Rokas A."/>
            <person name="Carro J."/>
            <person name="Camarero S."/>
            <person name="Ferreira P."/>
            <person name="Molpeceres G."/>
            <person name="Ruiz-Duenas F.J."/>
            <person name="Serrano A."/>
            <person name="Henrissat B."/>
            <person name="Drula E."/>
            <person name="Hughes K.W."/>
            <person name="Mata J.L."/>
            <person name="Ishikawa N.K."/>
            <person name="Vargas-Isla R."/>
            <person name="Ushijima S."/>
            <person name="Smith C.A."/>
            <person name="Ahrendt S."/>
            <person name="Andreopoulos W."/>
            <person name="He G."/>
            <person name="Labutti K."/>
            <person name="Lipzen A."/>
            <person name="Ng V."/>
            <person name="Sandor L."/>
            <person name="Barry K."/>
            <person name="Martinez A.T."/>
            <person name="Xiao Y."/>
            <person name="Gibbons J.G."/>
            <person name="Terashima K."/>
            <person name="Hibbett D.S."/>
            <person name="Grigoriev I.V."/>
        </authorList>
    </citation>
    <scope>NUCLEOTIDE SEQUENCE</scope>
    <source>
        <strain evidence="4">TFB9207</strain>
    </source>
</reference>
<keyword evidence="1" id="KW-0862">Zinc</keyword>
<dbReference type="GO" id="GO:0005634">
    <property type="term" value="C:nucleus"/>
    <property type="evidence" value="ECO:0007669"/>
    <property type="project" value="TreeGrafter"/>
</dbReference>
<feature type="compositionally biased region" description="Polar residues" evidence="2">
    <location>
        <begin position="98"/>
        <end position="117"/>
    </location>
</feature>
<evidence type="ECO:0000313" key="4">
    <source>
        <dbReference type="EMBL" id="KAJ3844648.1"/>
    </source>
</evidence>
<dbReference type="PROSITE" id="PS50089">
    <property type="entry name" value="ZF_RING_2"/>
    <property type="match status" value="1"/>
</dbReference>
<feature type="compositionally biased region" description="Basic and acidic residues" evidence="2">
    <location>
        <begin position="35"/>
        <end position="54"/>
    </location>
</feature>
<feature type="region of interest" description="Disordered" evidence="2">
    <location>
        <begin position="441"/>
        <end position="561"/>
    </location>
</feature>
<feature type="region of interest" description="Disordered" evidence="2">
    <location>
        <begin position="250"/>
        <end position="273"/>
    </location>
</feature>
<evidence type="ECO:0000256" key="1">
    <source>
        <dbReference type="PROSITE-ProRule" id="PRU00175"/>
    </source>
</evidence>
<feature type="compositionally biased region" description="Low complexity" evidence="2">
    <location>
        <begin position="81"/>
        <end position="97"/>
    </location>
</feature>
<evidence type="ECO:0000259" key="3">
    <source>
        <dbReference type="PROSITE" id="PS50089"/>
    </source>
</evidence>
<feature type="compositionally biased region" description="Acidic residues" evidence="2">
    <location>
        <begin position="478"/>
        <end position="510"/>
    </location>
</feature>